<dbReference type="PANTHER" id="PTHR30255:SF2">
    <property type="entry name" value="SINGLE-STRANDED-DNA-SPECIFIC EXONUCLEASE RECJ"/>
    <property type="match status" value="1"/>
</dbReference>
<evidence type="ECO:0000256" key="3">
    <source>
        <dbReference type="ARBA" id="ARBA00022722"/>
    </source>
</evidence>
<evidence type="ECO:0000259" key="8">
    <source>
        <dbReference type="Pfam" id="PF17768"/>
    </source>
</evidence>
<dbReference type="InterPro" id="IPR041122">
    <property type="entry name" value="RecJ_OB"/>
</dbReference>
<proteinExistence type="inferred from homology"/>
<dbReference type="EMBL" id="DSPJ01000064">
    <property type="protein sequence ID" value="HEX61958.1"/>
    <property type="molecule type" value="Genomic_DNA"/>
</dbReference>
<dbReference type="GO" id="GO:0006281">
    <property type="term" value="P:DNA repair"/>
    <property type="evidence" value="ECO:0007669"/>
    <property type="project" value="InterPro"/>
</dbReference>
<dbReference type="PANTHER" id="PTHR30255">
    <property type="entry name" value="SINGLE-STRANDED-DNA-SPECIFIC EXONUCLEASE RECJ"/>
    <property type="match status" value="1"/>
</dbReference>
<dbReference type="Gene3D" id="3.10.310.30">
    <property type="match status" value="1"/>
</dbReference>
<dbReference type="SUPFAM" id="SSF64182">
    <property type="entry name" value="DHH phosphoesterases"/>
    <property type="match status" value="1"/>
</dbReference>
<feature type="domain" description="DHHA1" evidence="7">
    <location>
        <begin position="341"/>
        <end position="432"/>
    </location>
</feature>
<evidence type="ECO:0000256" key="1">
    <source>
        <dbReference type="ARBA" id="ARBA00005915"/>
    </source>
</evidence>
<accession>A0A832DUT4</accession>
<dbReference type="InterPro" id="IPR001667">
    <property type="entry name" value="DDH_dom"/>
</dbReference>
<dbReference type="NCBIfam" id="TIGR00644">
    <property type="entry name" value="recJ"/>
    <property type="match status" value="1"/>
</dbReference>
<comment type="caution">
    <text evidence="9">The sequence shown here is derived from an EMBL/GenBank/DDBJ whole genome shotgun (WGS) entry which is preliminary data.</text>
</comment>
<evidence type="ECO:0000256" key="4">
    <source>
        <dbReference type="ARBA" id="ARBA00022801"/>
    </source>
</evidence>
<name>A0A832DUT4_UNCKA</name>
<dbReference type="Pfam" id="PF17768">
    <property type="entry name" value="RecJ_OB"/>
    <property type="match status" value="1"/>
</dbReference>
<feature type="domain" description="DDH" evidence="6">
    <location>
        <begin position="89"/>
        <end position="226"/>
    </location>
</feature>
<dbReference type="Pfam" id="PF01368">
    <property type="entry name" value="DHH"/>
    <property type="match status" value="1"/>
</dbReference>
<evidence type="ECO:0000259" key="7">
    <source>
        <dbReference type="Pfam" id="PF02272"/>
    </source>
</evidence>
<protein>
    <recommendedName>
        <fullName evidence="2">Single-stranded-DNA-specific exonuclease RecJ</fullName>
    </recommendedName>
</protein>
<comment type="similarity">
    <text evidence="1">Belongs to the RecJ family.</text>
</comment>
<dbReference type="InterPro" id="IPR038763">
    <property type="entry name" value="DHH_sf"/>
</dbReference>
<dbReference type="GO" id="GO:0008409">
    <property type="term" value="F:5'-3' exonuclease activity"/>
    <property type="evidence" value="ECO:0007669"/>
    <property type="project" value="InterPro"/>
</dbReference>
<sequence>MQKRWEVLSKSAAGRNAAEGGANGRTLLQESVVETLLRNRNITDRESFFHPLSANQLIRQSANYFSDLDQDQLDRAVSRIKTAIQKGEKTIVWGDYDVDGICATAVLWQTLHGLGAKVLPHIPDRFEEGYGLGAERIKKLVEGGCRLIITVDSGITAVEEADLIQELGVDLIITDHHLQPKKLPEAYAIVHTTALCGTGIAWLLSSKLVTGNLEPETSLDLVAIATIADLQPLLGANRALVKRGFEVLNELQRPGLAALVEAAGLKPGGLGSYAAGWVLGPRINAAGRVHHGIEALRLLCTSDPTKARQLAQLLNSANAQRQTLTMHAFDSAKGLVNGGDDLIVVYHDRWHEGVIGLVAGKIVEEYGRPAIVIAKGEEFSKGSARSVNGINIVEILRAQGDFLEDVGGHEAAAGFTIKTAYLEKFVESIRRQTRSLLAGLDPRPVLKIDLPLPIDEINLRLVAELERFSPHGVGNPEPVFVDWKVPVLGKKRVGREGQHLKLSLATGLEAVWFQADEIELDRGQVVSLAYTPEIERWQGKENLVLRIRDLQPRS</sequence>
<organism evidence="9">
    <name type="scientific">candidate division WWE3 bacterium</name>
    <dbReference type="NCBI Taxonomy" id="2053526"/>
    <lineage>
        <taxon>Bacteria</taxon>
        <taxon>Katanobacteria</taxon>
    </lineage>
</organism>
<dbReference type="InterPro" id="IPR051673">
    <property type="entry name" value="SSDNA_exonuclease_RecJ"/>
</dbReference>
<dbReference type="GO" id="GO:0003676">
    <property type="term" value="F:nucleic acid binding"/>
    <property type="evidence" value="ECO:0007669"/>
    <property type="project" value="InterPro"/>
</dbReference>
<feature type="domain" description="RecJ OB" evidence="8">
    <location>
        <begin position="448"/>
        <end position="549"/>
    </location>
</feature>
<dbReference type="Gene3D" id="3.90.1640.30">
    <property type="match status" value="1"/>
</dbReference>
<evidence type="ECO:0000256" key="5">
    <source>
        <dbReference type="ARBA" id="ARBA00022839"/>
    </source>
</evidence>
<dbReference type="Pfam" id="PF02272">
    <property type="entry name" value="DHHA1"/>
    <property type="match status" value="1"/>
</dbReference>
<gene>
    <name evidence="9" type="primary">recJ</name>
    <name evidence="9" type="ORF">ENR01_02265</name>
</gene>
<evidence type="ECO:0000259" key="6">
    <source>
        <dbReference type="Pfam" id="PF01368"/>
    </source>
</evidence>
<evidence type="ECO:0000313" key="9">
    <source>
        <dbReference type="EMBL" id="HEX61958.1"/>
    </source>
</evidence>
<dbReference type="GO" id="GO:0006310">
    <property type="term" value="P:DNA recombination"/>
    <property type="evidence" value="ECO:0007669"/>
    <property type="project" value="InterPro"/>
</dbReference>
<keyword evidence="3" id="KW-0540">Nuclease</keyword>
<dbReference type="InterPro" id="IPR004610">
    <property type="entry name" value="RecJ"/>
</dbReference>
<dbReference type="AlphaFoldDB" id="A0A832DUT4"/>
<dbReference type="InterPro" id="IPR003156">
    <property type="entry name" value="DHHA1_dom"/>
</dbReference>
<reference evidence="9" key="1">
    <citation type="journal article" date="2020" name="mSystems">
        <title>Genome- and Community-Level Interaction Insights into Carbon Utilization and Element Cycling Functions of Hydrothermarchaeota in Hydrothermal Sediment.</title>
        <authorList>
            <person name="Zhou Z."/>
            <person name="Liu Y."/>
            <person name="Xu W."/>
            <person name="Pan J."/>
            <person name="Luo Z.H."/>
            <person name="Li M."/>
        </authorList>
    </citation>
    <scope>NUCLEOTIDE SEQUENCE [LARGE SCALE GENOMIC DNA]</scope>
    <source>
        <strain evidence="9">SpSt-361</strain>
    </source>
</reference>
<keyword evidence="5 9" id="KW-0269">Exonuclease</keyword>
<keyword evidence="4" id="KW-0378">Hydrolase</keyword>
<evidence type="ECO:0000256" key="2">
    <source>
        <dbReference type="ARBA" id="ARBA00019841"/>
    </source>
</evidence>